<proteinExistence type="predicted"/>
<accession>A0A6J7IRY1</accession>
<gene>
    <name evidence="1" type="ORF">UFOPK3772_00447</name>
</gene>
<dbReference type="EMBL" id="CAFBNE010000009">
    <property type="protein sequence ID" value="CAB4934023.1"/>
    <property type="molecule type" value="Genomic_DNA"/>
</dbReference>
<evidence type="ECO:0000313" key="1">
    <source>
        <dbReference type="EMBL" id="CAB4934023.1"/>
    </source>
</evidence>
<protein>
    <submittedName>
        <fullName evidence="1">Unannotated protein</fullName>
    </submittedName>
</protein>
<dbReference type="AlphaFoldDB" id="A0A6J7IRY1"/>
<sequence length="35" mass="4179">MTVEEYGQKWIRQRQGLKASARAEYESCWRIHIGP</sequence>
<reference evidence="1" key="1">
    <citation type="submission" date="2020-05" db="EMBL/GenBank/DDBJ databases">
        <authorList>
            <person name="Chiriac C."/>
            <person name="Salcher M."/>
            <person name="Ghai R."/>
            <person name="Kavagutti S V."/>
        </authorList>
    </citation>
    <scope>NUCLEOTIDE SEQUENCE</scope>
</reference>
<organism evidence="1">
    <name type="scientific">freshwater metagenome</name>
    <dbReference type="NCBI Taxonomy" id="449393"/>
    <lineage>
        <taxon>unclassified sequences</taxon>
        <taxon>metagenomes</taxon>
        <taxon>ecological metagenomes</taxon>
    </lineage>
</organism>
<name>A0A6J7IRY1_9ZZZZ</name>